<dbReference type="InterPro" id="IPR011711">
    <property type="entry name" value="GntR_C"/>
</dbReference>
<sequence length="232" mass="26650">MNHTLMSQKELPSVAAQRLREMVLEKKMKPGDRFPTEGELISMFGVSRSTVREAVKILVAENLVEIHRGRGTFIAQKPGMVRDPLGLSYTDQKKLFENLMETRMMIEPQIAYLAAQRANEENLSRLRGAIAAMEQAQEQHIDYRPFDVEFHSAVAECSHNDVLQRILPIICDSIRTGYFKTYNVPGSYQKSVVYHNKIYLAIKNHDSQAAKFETEQHIRQTMEDAKLIPRDK</sequence>
<keyword evidence="2" id="KW-0238">DNA-binding</keyword>
<gene>
    <name evidence="5" type="ORF">H8705_07685</name>
</gene>
<dbReference type="Proteomes" id="UP000623678">
    <property type="component" value="Unassembled WGS sequence"/>
</dbReference>
<dbReference type="SMART" id="SM00895">
    <property type="entry name" value="FCD"/>
    <property type="match status" value="1"/>
</dbReference>
<dbReference type="RefSeq" id="WP_262395250.1">
    <property type="nucleotide sequence ID" value="NZ_JACRTD010000005.1"/>
</dbReference>
<dbReference type="Pfam" id="PF07729">
    <property type="entry name" value="FCD"/>
    <property type="match status" value="1"/>
</dbReference>
<dbReference type="EMBL" id="JACRTD010000005">
    <property type="protein sequence ID" value="MBC8585460.1"/>
    <property type="molecule type" value="Genomic_DNA"/>
</dbReference>
<dbReference type="CDD" id="cd07377">
    <property type="entry name" value="WHTH_GntR"/>
    <property type="match status" value="1"/>
</dbReference>
<evidence type="ECO:0000259" key="4">
    <source>
        <dbReference type="PROSITE" id="PS50949"/>
    </source>
</evidence>
<dbReference type="InterPro" id="IPR000524">
    <property type="entry name" value="Tscrpt_reg_HTH_GntR"/>
</dbReference>
<evidence type="ECO:0000256" key="3">
    <source>
        <dbReference type="ARBA" id="ARBA00023163"/>
    </source>
</evidence>
<keyword evidence="6" id="KW-1185">Reference proteome</keyword>
<dbReference type="SUPFAM" id="SSF46785">
    <property type="entry name" value="Winged helix' DNA-binding domain"/>
    <property type="match status" value="1"/>
</dbReference>
<protein>
    <submittedName>
        <fullName evidence="5">FadR family transcriptional regulator</fullName>
    </submittedName>
</protein>
<dbReference type="PROSITE" id="PS50949">
    <property type="entry name" value="HTH_GNTR"/>
    <property type="match status" value="1"/>
</dbReference>
<dbReference type="Pfam" id="PF00392">
    <property type="entry name" value="GntR"/>
    <property type="match status" value="1"/>
</dbReference>
<accession>A0A926ESH1</accession>
<dbReference type="GO" id="GO:0003677">
    <property type="term" value="F:DNA binding"/>
    <property type="evidence" value="ECO:0007669"/>
    <property type="project" value="UniProtKB-KW"/>
</dbReference>
<dbReference type="AlphaFoldDB" id="A0A926ESH1"/>
<evidence type="ECO:0000313" key="6">
    <source>
        <dbReference type="Proteomes" id="UP000623678"/>
    </source>
</evidence>
<evidence type="ECO:0000256" key="1">
    <source>
        <dbReference type="ARBA" id="ARBA00023015"/>
    </source>
</evidence>
<dbReference type="Gene3D" id="1.20.120.530">
    <property type="entry name" value="GntR ligand-binding domain-like"/>
    <property type="match status" value="1"/>
</dbReference>
<keyword evidence="3" id="KW-0804">Transcription</keyword>
<evidence type="ECO:0000256" key="2">
    <source>
        <dbReference type="ARBA" id="ARBA00023125"/>
    </source>
</evidence>
<dbReference type="GO" id="GO:0003700">
    <property type="term" value="F:DNA-binding transcription factor activity"/>
    <property type="evidence" value="ECO:0007669"/>
    <property type="project" value="InterPro"/>
</dbReference>
<name>A0A926ESH1_9FIRM</name>
<dbReference type="SUPFAM" id="SSF48008">
    <property type="entry name" value="GntR ligand-binding domain-like"/>
    <property type="match status" value="1"/>
</dbReference>
<feature type="domain" description="HTH gntR-type" evidence="4">
    <location>
        <begin position="9"/>
        <end position="77"/>
    </location>
</feature>
<reference evidence="5" key="1">
    <citation type="submission" date="2020-08" db="EMBL/GenBank/DDBJ databases">
        <title>Genome public.</title>
        <authorList>
            <person name="Liu C."/>
            <person name="Sun Q."/>
        </authorList>
    </citation>
    <scope>NUCLEOTIDE SEQUENCE</scope>
    <source>
        <strain evidence="5">NSJ-64</strain>
    </source>
</reference>
<proteinExistence type="predicted"/>
<dbReference type="InterPro" id="IPR008920">
    <property type="entry name" value="TF_FadR/GntR_C"/>
</dbReference>
<dbReference type="InterPro" id="IPR036390">
    <property type="entry name" value="WH_DNA-bd_sf"/>
</dbReference>
<comment type="caution">
    <text evidence="5">The sequence shown here is derived from an EMBL/GenBank/DDBJ whole genome shotgun (WGS) entry which is preliminary data.</text>
</comment>
<dbReference type="Gene3D" id="1.10.10.10">
    <property type="entry name" value="Winged helix-like DNA-binding domain superfamily/Winged helix DNA-binding domain"/>
    <property type="match status" value="1"/>
</dbReference>
<keyword evidence="1" id="KW-0805">Transcription regulation</keyword>
<dbReference type="PRINTS" id="PR00035">
    <property type="entry name" value="HTHGNTR"/>
</dbReference>
<organism evidence="5 6">
    <name type="scientific">Youxingia wuxianensis</name>
    <dbReference type="NCBI Taxonomy" id="2763678"/>
    <lineage>
        <taxon>Bacteria</taxon>
        <taxon>Bacillati</taxon>
        <taxon>Bacillota</taxon>
        <taxon>Clostridia</taxon>
        <taxon>Eubacteriales</taxon>
        <taxon>Oscillospiraceae</taxon>
        <taxon>Youxingia</taxon>
    </lineage>
</organism>
<dbReference type="InterPro" id="IPR036388">
    <property type="entry name" value="WH-like_DNA-bd_sf"/>
</dbReference>
<dbReference type="SMART" id="SM00345">
    <property type="entry name" value="HTH_GNTR"/>
    <property type="match status" value="1"/>
</dbReference>
<dbReference type="PANTHER" id="PTHR43537:SF5">
    <property type="entry name" value="UXU OPERON TRANSCRIPTIONAL REGULATOR"/>
    <property type="match status" value="1"/>
</dbReference>
<evidence type="ECO:0000313" key="5">
    <source>
        <dbReference type="EMBL" id="MBC8585460.1"/>
    </source>
</evidence>
<dbReference type="PANTHER" id="PTHR43537">
    <property type="entry name" value="TRANSCRIPTIONAL REGULATOR, GNTR FAMILY"/>
    <property type="match status" value="1"/>
</dbReference>